<dbReference type="Proteomes" id="UP000033220">
    <property type="component" value="Chromosome DSM 122"/>
</dbReference>
<dbReference type="HOGENOM" id="CLU_3157213_0_0_5"/>
<dbReference type="KEGG" id="rpm:RSPPHO_03206"/>
<accession>H6SRB0</accession>
<evidence type="ECO:0000313" key="1">
    <source>
        <dbReference type="EMBL" id="CCG09832.1"/>
    </source>
</evidence>
<name>H6SRB0_PARPM</name>
<gene>
    <name evidence="1" type="ORF">RSPPHO_03206</name>
</gene>
<sequence>MGSGEARLPSLPLFYPNPSARTPLATVSSFGPDASMRVHVTAPKSKAS</sequence>
<dbReference type="AlphaFoldDB" id="H6SRB0"/>
<proteinExistence type="predicted"/>
<reference evidence="1 2" key="1">
    <citation type="submission" date="2012-02" db="EMBL/GenBank/DDBJ databases">
        <title>Shotgun genome sequence of Phaeospirillum photometricum DSM 122.</title>
        <authorList>
            <person name="Duquesne K."/>
            <person name="Sturgis J."/>
        </authorList>
    </citation>
    <scope>NUCLEOTIDE SEQUENCE [LARGE SCALE GENOMIC DNA]</scope>
    <source>
        <strain evidence="2">DSM122</strain>
    </source>
</reference>
<protein>
    <submittedName>
        <fullName evidence="1">Uncharacterized protein</fullName>
    </submittedName>
</protein>
<dbReference type="EMBL" id="HE663493">
    <property type="protein sequence ID" value="CCG09832.1"/>
    <property type="molecule type" value="Genomic_DNA"/>
</dbReference>
<evidence type="ECO:0000313" key="2">
    <source>
        <dbReference type="Proteomes" id="UP000033220"/>
    </source>
</evidence>
<organism evidence="1 2">
    <name type="scientific">Pararhodospirillum photometricum DSM 122</name>
    <dbReference type="NCBI Taxonomy" id="1150469"/>
    <lineage>
        <taxon>Bacteria</taxon>
        <taxon>Pseudomonadati</taxon>
        <taxon>Pseudomonadota</taxon>
        <taxon>Alphaproteobacteria</taxon>
        <taxon>Rhodospirillales</taxon>
        <taxon>Rhodospirillaceae</taxon>
        <taxon>Pararhodospirillum</taxon>
    </lineage>
</organism>
<keyword evidence="2" id="KW-1185">Reference proteome</keyword>